<comment type="similarity">
    <text evidence="2 12">Belongs to the DNA polymerase type-B family.</text>
</comment>
<dbReference type="InParanoid" id="G0VIB4"/>
<dbReference type="GO" id="GO:1902975">
    <property type="term" value="P:mitotic DNA replication initiation"/>
    <property type="evidence" value="ECO:0007669"/>
    <property type="project" value="InterPro"/>
</dbReference>
<dbReference type="InterPro" id="IPR038256">
    <property type="entry name" value="Pol_alpha_znc_sf"/>
</dbReference>
<accession>G0VIB4</accession>
<dbReference type="GO" id="GO:0005658">
    <property type="term" value="C:alpha DNA polymerase:primase complex"/>
    <property type="evidence" value="ECO:0007669"/>
    <property type="project" value="EnsemblFungi"/>
</dbReference>
<feature type="compositionally biased region" description="Polar residues" evidence="13">
    <location>
        <begin position="197"/>
        <end position="209"/>
    </location>
</feature>
<dbReference type="HOGENOM" id="CLU_001718_1_0_1"/>
<keyword evidence="8" id="KW-0862">Zinc</keyword>
<dbReference type="Gene3D" id="3.30.70.2820">
    <property type="match status" value="1"/>
</dbReference>
<keyword evidence="6" id="KW-0479">Metal-binding</keyword>
<evidence type="ECO:0000313" key="18">
    <source>
        <dbReference type="EMBL" id="CCC71149.1"/>
    </source>
</evidence>
<dbReference type="InterPro" id="IPR012337">
    <property type="entry name" value="RNaseH-like_sf"/>
</dbReference>
<dbReference type="EMBL" id="HE576758">
    <property type="protein sequence ID" value="CCC71149.1"/>
    <property type="molecule type" value="Genomic_DNA"/>
</dbReference>
<evidence type="ECO:0000259" key="17">
    <source>
        <dbReference type="Pfam" id="PF12254"/>
    </source>
</evidence>
<dbReference type="STRING" id="1064592.G0VIB4"/>
<evidence type="ECO:0000256" key="3">
    <source>
        <dbReference type="ARBA" id="ARBA00022679"/>
    </source>
</evidence>
<dbReference type="InterPro" id="IPR006134">
    <property type="entry name" value="DNA-dir_DNA_pol_B_multi_dom"/>
</dbReference>
<dbReference type="GeneID" id="96904814"/>
<dbReference type="GO" id="GO:0003682">
    <property type="term" value="F:chromatin binding"/>
    <property type="evidence" value="ECO:0007669"/>
    <property type="project" value="TreeGrafter"/>
</dbReference>
<dbReference type="RefSeq" id="XP_003677501.1">
    <property type="nucleotide sequence ID" value="XM_003677453.1"/>
</dbReference>
<feature type="region of interest" description="Disordered" evidence="13">
    <location>
        <begin position="800"/>
        <end position="826"/>
    </location>
</feature>
<dbReference type="InterPro" id="IPR024647">
    <property type="entry name" value="DNA_pol_a_cat_su_N"/>
</dbReference>
<dbReference type="FunFam" id="1.10.3200.20:FF:000002">
    <property type="entry name" value="DNA polymerase"/>
    <property type="match status" value="1"/>
</dbReference>
<feature type="region of interest" description="Disordered" evidence="13">
    <location>
        <begin position="61"/>
        <end position="108"/>
    </location>
</feature>
<dbReference type="Gene3D" id="3.90.1600.10">
    <property type="entry name" value="Palm domain of DNA polymerase"/>
    <property type="match status" value="2"/>
</dbReference>
<keyword evidence="4 12" id="KW-0548">Nucleotidyltransferase</keyword>
<keyword evidence="10 12" id="KW-0238">DNA-binding</keyword>
<evidence type="ECO:0000256" key="2">
    <source>
        <dbReference type="ARBA" id="ARBA00005755"/>
    </source>
</evidence>
<dbReference type="Gene3D" id="1.10.3200.20">
    <property type="entry name" value="DNA Polymerase alpha, zinc finger"/>
    <property type="match status" value="1"/>
</dbReference>
<keyword evidence="9 12" id="KW-0239">DNA-directed DNA polymerase</keyword>
<comment type="catalytic activity">
    <reaction evidence="12">
        <text>DNA(n) + a 2'-deoxyribonucleoside 5'-triphosphate = DNA(n+1) + diphosphate</text>
        <dbReference type="Rhea" id="RHEA:22508"/>
        <dbReference type="Rhea" id="RHEA-COMP:17339"/>
        <dbReference type="Rhea" id="RHEA-COMP:17340"/>
        <dbReference type="ChEBI" id="CHEBI:33019"/>
        <dbReference type="ChEBI" id="CHEBI:61560"/>
        <dbReference type="ChEBI" id="CHEBI:173112"/>
        <dbReference type="EC" id="2.7.7.7"/>
    </reaction>
</comment>
<dbReference type="SMART" id="SM00486">
    <property type="entry name" value="POLBc"/>
    <property type="match status" value="1"/>
</dbReference>
<dbReference type="CDD" id="cd05532">
    <property type="entry name" value="POLBc_alpha"/>
    <property type="match status" value="1"/>
</dbReference>
<dbReference type="InterPro" id="IPR043502">
    <property type="entry name" value="DNA/RNA_pol_sf"/>
</dbReference>
<dbReference type="InterPro" id="IPR017964">
    <property type="entry name" value="DNA-dir_DNA_pol_B_CS"/>
</dbReference>
<gene>
    <name evidence="18" type="primary">NCAS0G02620</name>
    <name evidence="18" type="ordered locus">NCAS_0G02620</name>
</gene>
<evidence type="ECO:0000259" key="15">
    <source>
        <dbReference type="Pfam" id="PF03104"/>
    </source>
</evidence>
<feature type="region of interest" description="Disordered" evidence="13">
    <location>
        <begin position="172"/>
        <end position="209"/>
    </location>
</feature>
<evidence type="ECO:0000256" key="7">
    <source>
        <dbReference type="ARBA" id="ARBA00022771"/>
    </source>
</evidence>
<dbReference type="GO" id="GO:0000166">
    <property type="term" value="F:nucleotide binding"/>
    <property type="evidence" value="ECO:0007669"/>
    <property type="project" value="InterPro"/>
</dbReference>
<evidence type="ECO:0000256" key="8">
    <source>
        <dbReference type="ARBA" id="ARBA00022833"/>
    </source>
</evidence>
<feature type="domain" description="DNA-directed DNA polymerase family B multifunctional" evidence="14">
    <location>
        <begin position="768"/>
        <end position="1215"/>
    </location>
</feature>
<dbReference type="eggNOG" id="KOG0970">
    <property type="taxonomic scope" value="Eukaryota"/>
</dbReference>
<dbReference type="FunFam" id="3.30.420.10:FF:000036">
    <property type="entry name" value="DNA polymerase"/>
    <property type="match status" value="1"/>
</dbReference>
<dbReference type="PANTHER" id="PTHR45861:SF1">
    <property type="entry name" value="DNA POLYMERASE ALPHA CATALYTIC SUBUNIT"/>
    <property type="match status" value="1"/>
</dbReference>
<evidence type="ECO:0000313" key="19">
    <source>
        <dbReference type="Proteomes" id="UP000001640"/>
    </source>
</evidence>
<reference evidence="18 19" key="1">
    <citation type="journal article" date="2011" name="Proc. Natl. Acad. Sci. U.S.A.">
        <title>Evolutionary erosion of yeast sex chromosomes by mating-type switching accidents.</title>
        <authorList>
            <person name="Gordon J.L."/>
            <person name="Armisen D."/>
            <person name="Proux-Wera E."/>
            <person name="Oheigeartaigh S.S."/>
            <person name="Byrne K.P."/>
            <person name="Wolfe K.H."/>
        </authorList>
    </citation>
    <scope>NUCLEOTIDE SEQUENCE [LARGE SCALE GENOMIC DNA]</scope>
    <source>
        <strain evidence="19">ATCC 76901 / BCRC 22586 / CBS 4309 / NBRC 1992 / NRRL Y-12630</strain>
    </source>
</reference>
<feature type="domain" description="DNA-directed DNA polymerase family B exonuclease" evidence="15">
    <location>
        <begin position="457"/>
        <end position="703"/>
    </location>
</feature>
<evidence type="ECO:0000256" key="4">
    <source>
        <dbReference type="ARBA" id="ARBA00022695"/>
    </source>
</evidence>
<dbReference type="InterPro" id="IPR036397">
    <property type="entry name" value="RNaseH_sf"/>
</dbReference>
<dbReference type="GO" id="GO:0006278">
    <property type="term" value="P:RNA-templated DNA biosynthetic process"/>
    <property type="evidence" value="ECO:0007669"/>
    <property type="project" value="EnsemblFungi"/>
</dbReference>
<dbReference type="KEGG" id="ncs:NCAS_0G02620"/>
<dbReference type="EC" id="2.7.7.7" evidence="12"/>
<dbReference type="Proteomes" id="UP000001640">
    <property type="component" value="Chromosome 7"/>
</dbReference>
<dbReference type="PRINTS" id="PR00106">
    <property type="entry name" value="DNAPOLB"/>
</dbReference>
<dbReference type="GO" id="GO:0003697">
    <property type="term" value="F:single-stranded DNA binding"/>
    <property type="evidence" value="ECO:0007669"/>
    <property type="project" value="TreeGrafter"/>
</dbReference>
<evidence type="ECO:0000256" key="12">
    <source>
        <dbReference type="RuleBase" id="RU000442"/>
    </source>
</evidence>
<dbReference type="FunCoup" id="G0VIB4">
    <property type="interactions" value="1014"/>
</dbReference>
<dbReference type="GO" id="GO:0006272">
    <property type="term" value="P:leading strand elongation"/>
    <property type="evidence" value="ECO:0007669"/>
    <property type="project" value="TreeGrafter"/>
</dbReference>
<dbReference type="Pfam" id="PF00136">
    <property type="entry name" value="DNA_pol_B"/>
    <property type="match status" value="1"/>
</dbReference>
<keyword evidence="5 12" id="KW-0235">DNA replication</keyword>
<feature type="region of interest" description="Disordered" evidence="13">
    <location>
        <begin position="1"/>
        <end position="40"/>
    </location>
</feature>
<feature type="compositionally biased region" description="Basic and acidic residues" evidence="13">
    <location>
        <begin position="68"/>
        <end position="79"/>
    </location>
</feature>
<dbReference type="GO" id="GO:0000731">
    <property type="term" value="P:DNA synthesis involved in DNA repair"/>
    <property type="evidence" value="ECO:0007669"/>
    <property type="project" value="EnsemblFungi"/>
</dbReference>
<dbReference type="CDD" id="cd05776">
    <property type="entry name" value="DNA_polB_alpha_exo"/>
    <property type="match status" value="1"/>
</dbReference>
<dbReference type="GO" id="GO:0006273">
    <property type="term" value="P:lagging strand elongation"/>
    <property type="evidence" value="ECO:0007669"/>
    <property type="project" value="TreeGrafter"/>
</dbReference>
<dbReference type="FunFam" id="1.10.132.60:FF:000004">
    <property type="entry name" value="DNA polymerase"/>
    <property type="match status" value="1"/>
</dbReference>
<dbReference type="PROSITE" id="PS00116">
    <property type="entry name" value="DNA_POLYMERASE_B"/>
    <property type="match status" value="1"/>
</dbReference>
<keyword evidence="3 12" id="KW-0808">Transferase</keyword>
<organism evidence="18 19">
    <name type="scientific">Naumovozyma castellii</name>
    <name type="common">Yeast</name>
    <name type="synonym">Saccharomyces castellii</name>
    <dbReference type="NCBI Taxonomy" id="27288"/>
    <lineage>
        <taxon>Eukaryota</taxon>
        <taxon>Fungi</taxon>
        <taxon>Dikarya</taxon>
        <taxon>Ascomycota</taxon>
        <taxon>Saccharomycotina</taxon>
        <taxon>Saccharomycetes</taxon>
        <taxon>Saccharomycetales</taxon>
        <taxon>Saccharomycetaceae</taxon>
        <taxon>Naumovozyma</taxon>
    </lineage>
</organism>
<dbReference type="GO" id="GO:0006279">
    <property type="term" value="P:premeiotic DNA replication"/>
    <property type="evidence" value="ECO:0007669"/>
    <property type="project" value="EnsemblFungi"/>
</dbReference>
<evidence type="ECO:0000256" key="10">
    <source>
        <dbReference type="ARBA" id="ARBA00023125"/>
    </source>
</evidence>
<dbReference type="GO" id="GO:0008270">
    <property type="term" value="F:zinc ion binding"/>
    <property type="evidence" value="ECO:0007669"/>
    <property type="project" value="UniProtKB-KW"/>
</dbReference>
<name>G0VIB4_NAUCA</name>
<keyword evidence="19" id="KW-1185">Reference proteome</keyword>
<dbReference type="Gene3D" id="2.40.50.730">
    <property type="match status" value="1"/>
</dbReference>
<comment type="subcellular location">
    <subcellularLocation>
        <location evidence="1">Nucleus</location>
    </subcellularLocation>
</comment>
<dbReference type="OrthoDB" id="6755010at2759"/>
<protein>
    <recommendedName>
        <fullName evidence="12">DNA polymerase</fullName>
        <ecNumber evidence="12">2.7.7.7</ecNumber>
    </recommendedName>
</protein>
<sequence length="1454" mass="164808">MSSKEKRLENLKKLQAQRAGVDASDSEVSEEDKLYDEVDENEYRRRKRQALLQDDFVVDDDGVGYVDRGVDEWDGRDQYSSEDDDEVKDGVNDQKKKSKKNKKQISDLIRSQHSKTVLSGQVTNNTLKKKIAVDDFDDILGEFDTGDVEKQSFPKAIIPKNNLNVNKLPSSPSISLGKKRVSSSTIHSSNKKPKVEINSSINIDSSPLKSQHNKSLMNNDFAGLLDDVENSPTMVKQKVIPKEEEGDVTPVALDDDSDDDIIYKRRTMRSVTASREINLNSKSNPSTSPFVTAPATPSDITKTPFRKTLERQTSEHLVFPNKYSKEQIVNPENGKFQMFWMDFCEVNNSLILFGKIRTNDGNLISGMLQINGLCRELYFLPNTDKTPEEIHEEIIPLLLEKYGLHDIRAKPEKMKYAFELPGIPHESTYLKVLLPFQTPKSSNDLIPPDLSSETFNHVFGGNTNIFEAFAIQNKIMGPCWLEISNGDFNSLQNSSNCAVEVSVHKPQDIQVADNKTTPDLKCISLAVQTVMNSKENKQEIVAITISTYNNLSLDSPIPEDLQPNDIVTLVRPPHGEHFPPGLATLAGQKLKGKIRQFNMEKPLLACFCAMMKVLDADVIIGHRLENVYLDVLVHRMHDLNVPTFSSVGRRSRKTWPDRFGKGNQNMNHFYIRDLFAGRLLCDIGNEMGQSLTPKCQSWDLAEMYQVTCQHDHKPLDINYQNPQYHDDVNLLSMALQENITNSMIAAEVSFRIQMLSLTKQLTNLAGNAWAQTLGGTRAGRNEYILLHEFKRNGYIVPDKETNKMRSQRQQKKADEQGDGEVNTGAASKKAKYQGGLVFEPEKGLHKNYVLVMDFNSLYPSIIQEFNICFTTVERDPENIEELPEVPSTDIEQGVLPRLLANLVQRRREVKKIMATESDPHKRVQCDIRQQALKLTANSMYGCLGYVYSRFYAKPLAMLVTNKGREILMNTRQLAENMNLLVVYGDTDSVMIDTGCDNYADAIKIGNNFKKLVNDRYKLLEIDIDNVFKKLLLHAKKKYAALNVSIDKEGKERTVLEVKGLDMKRREFCPLSKDVSTHVLTTILSDKDPETALQEVYDYLENVKNKMENNEIRADKYKINMKLSKDPKAYPGGKNMPAVQVALKMRKAGRVVKAGSVITFVITKQEESEDKEIIPAADRAYALNEVMKKDSNLKPDPEYYLEKQIFAPVDRLLERIESFDVVRLSAALGLDSKKYLRRGENGGGTGNSIDSLQPLETTISDMERFAEVALLELSCPNCNIEFPFGGIIASNYYQMCYNGLQCKKCEHMFTPLQISSQLESCIRSHISLYYAGWLTCDDSTCGNATRQISVFGKRCLNDGCTGVMRYRYSDKQLYNQLLYFGSLFDREKNKNQELKPLYLTGDSDFPKDSLKESSIRALSEQNRELLEVNQGVVQKYLSDCGRRYVDMGSIFDFMV</sequence>
<dbReference type="InterPro" id="IPR042087">
    <property type="entry name" value="DNA_pol_B_thumb"/>
</dbReference>
<evidence type="ECO:0000256" key="13">
    <source>
        <dbReference type="SAM" id="MobiDB-lite"/>
    </source>
</evidence>
<evidence type="ECO:0000259" key="14">
    <source>
        <dbReference type="Pfam" id="PF00136"/>
    </source>
</evidence>
<dbReference type="InterPro" id="IPR015088">
    <property type="entry name" value="Znf_DNA-dir_DNA_pol_B_alpha"/>
</dbReference>
<evidence type="ECO:0000256" key="9">
    <source>
        <dbReference type="ARBA" id="ARBA00022932"/>
    </source>
</evidence>
<dbReference type="InterPro" id="IPR006133">
    <property type="entry name" value="DNA-dir_DNA_pol_B_exonuc"/>
</dbReference>
<dbReference type="PANTHER" id="PTHR45861">
    <property type="entry name" value="DNA POLYMERASE ALPHA CATALYTIC SUBUNIT"/>
    <property type="match status" value="1"/>
</dbReference>
<evidence type="ECO:0000256" key="1">
    <source>
        <dbReference type="ARBA" id="ARBA00004123"/>
    </source>
</evidence>
<keyword evidence="11" id="KW-0539">Nucleus</keyword>
<keyword evidence="7" id="KW-0863">Zinc-finger</keyword>
<dbReference type="InterPro" id="IPR006172">
    <property type="entry name" value="DNA-dir_DNA_pol_B"/>
</dbReference>
<reference key="2">
    <citation type="submission" date="2011-08" db="EMBL/GenBank/DDBJ databases">
        <title>Genome sequence of Naumovozyma castellii.</title>
        <authorList>
            <person name="Gordon J.L."/>
            <person name="Armisen D."/>
            <person name="Proux-Wera E."/>
            <person name="OhEigeartaigh S.S."/>
            <person name="Byrne K.P."/>
            <person name="Wolfe K.H."/>
        </authorList>
    </citation>
    <scope>NUCLEOTIDE SEQUENCE</scope>
    <source>
        <strain>Type strain:CBS 4309</strain>
    </source>
</reference>
<dbReference type="InterPro" id="IPR023211">
    <property type="entry name" value="DNA_pol_palm_dom_sf"/>
</dbReference>
<dbReference type="GO" id="GO:0000510">
    <property type="term" value="F:H3-H4 histone complex chaperone activity"/>
    <property type="evidence" value="ECO:0007669"/>
    <property type="project" value="EnsemblFungi"/>
</dbReference>
<evidence type="ECO:0000256" key="6">
    <source>
        <dbReference type="ARBA" id="ARBA00022723"/>
    </source>
</evidence>
<dbReference type="OMA" id="MTKMNVG"/>
<dbReference type="SUPFAM" id="SSF56672">
    <property type="entry name" value="DNA/RNA polymerases"/>
    <property type="match status" value="1"/>
</dbReference>
<feature type="domain" description="DNA polymerase alpha catalytic subunit N-terminal" evidence="17">
    <location>
        <begin position="11"/>
        <end position="74"/>
    </location>
</feature>
<feature type="domain" description="Zinc finger DNA-directed DNA polymerase family B alpha" evidence="16">
    <location>
        <begin position="1257"/>
        <end position="1450"/>
    </location>
</feature>
<evidence type="ECO:0000259" key="16">
    <source>
        <dbReference type="Pfam" id="PF08996"/>
    </source>
</evidence>
<feature type="compositionally biased region" description="Basic and acidic residues" evidence="13">
    <location>
        <begin position="1"/>
        <end position="12"/>
    </location>
</feature>
<evidence type="ECO:0000256" key="11">
    <source>
        <dbReference type="ARBA" id="ARBA00023242"/>
    </source>
</evidence>
<dbReference type="Pfam" id="PF03104">
    <property type="entry name" value="DNA_pol_B_exo1"/>
    <property type="match status" value="1"/>
</dbReference>
<dbReference type="Pfam" id="PF12254">
    <property type="entry name" value="DNA_pol_alpha_N"/>
    <property type="match status" value="1"/>
</dbReference>
<dbReference type="Gene3D" id="3.30.420.10">
    <property type="entry name" value="Ribonuclease H-like superfamily/Ribonuclease H"/>
    <property type="match status" value="1"/>
</dbReference>
<dbReference type="Gene3D" id="1.10.132.60">
    <property type="entry name" value="DNA polymerase family B, C-terminal domain"/>
    <property type="match status" value="1"/>
</dbReference>
<dbReference type="GO" id="GO:0006302">
    <property type="term" value="P:double-strand break repair"/>
    <property type="evidence" value="ECO:0007669"/>
    <property type="project" value="EnsemblFungi"/>
</dbReference>
<evidence type="ECO:0000256" key="5">
    <source>
        <dbReference type="ARBA" id="ARBA00022705"/>
    </source>
</evidence>
<dbReference type="NCBIfam" id="TIGR00592">
    <property type="entry name" value="pol2"/>
    <property type="match status" value="1"/>
</dbReference>
<dbReference type="GO" id="GO:0003887">
    <property type="term" value="F:DNA-directed DNA polymerase activity"/>
    <property type="evidence" value="ECO:0007669"/>
    <property type="project" value="UniProtKB-KW"/>
</dbReference>
<dbReference type="InterPro" id="IPR045846">
    <property type="entry name" value="POLBc_alpha"/>
</dbReference>
<dbReference type="SUPFAM" id="SSF53098">
    <property type="entry name" value="Ribonuclease H-like"/>
    <property type="match status" value="1"/>
</dbReference>
<proteinExistence type="inferred from homology"/>
<dbReference type="GO" id="GO:0003688">
    <property type="term" value="F:DNA replication origin binding"/>
    <property type="evidence" value="ECO:0007669"/>
    <property type="project" value="TreeGrafter"/>
</dbReference>
<dbReference type="Pfam" id="PF08996">
    <property type="entry name" value="zf-DNA_Pol"/>
    <property type="match status" value="1"/>
</dbReference>